<evidence type="ECO:0000313" key="2">
    <source>
        <dbReference type="Proteomes" id="UP000271010"/>
    </source>
</evidence>
<protein>
    <submittedName>
        <fullName evidence="1">Uncharacterized protein</fullName>
    </submittedName>
</protein>
<comment type="caution">
    <text evidence="1">The sequence shown here is derived from an EMBL/GenBank/DDBJ whole genome shotgun (WGS) entry which is preliminary data.</text>
</comment>
<dbReference type="Proteomes" id="UP000271010">
    <property type="component" value="Unassembled WGS sequence"/>
</dbReference>
<dbReference type="EMBL" id="RJJE01000017">
    <property type="protein sequence ID" value="RNI28197.1"/>
    <property type="molecule type" value="Genomic_DNA"/>
</dbReference>
<gene>
    <name evidence="1" type="ORF">EFA69_19195</name>
</gene>
<dbReference type="OrthoDB" id="2086912at2"/>
<proteinExistence type="predicted"/>
<dbReference type="RefSeq" id="WP_123134665.1">
    <property type="nucleotide sequence ID" value="NZ_RJJE01000017.1"/>
</dbReference>
<organism evidence="1 2">
    <name type="scientific">Rufibacter immobilis</name>
    <dbReference type="NCBI Taxonomy" id="1348778"/>
    <lineage>
        <taxon>Bacteria</taxon>
        <taxon>Pseudomonadati</taxon>
        <taxon>Bacteroidota</taxon>
        <taxon>Cytophagia</taxon>
        <taxon>Cytophagales</taxon>
        <taxon>Hymenobacteraceae</taxon>
        <taxon>Rufibacter</taxon>
    </lineage>
</organism>
<name>A0A3M9MSL6_9BACT</name>
<evidence type="ECO:0000313" key="1">
    <source>
        <dbReference type="EMBL" id="RNI28197.1"/>
    </source>
</evidence>
<accession>A0A3M9MSL6</accession>
<reference evidence="1 2" key="1">
    <citation type="submission" date="2018-11" db="EMBL/GenBank/DDBJ databases">
        <title>Rufibacter latericius sp. nov., isolated from water in Baiyang Lake.</title>
        <authorList>
            <person name="Yang Y."/>
        </authorList>
    </citation>
    <scope>NUCLEOTIDE SEQUENCE [LARGE SCALE GENOMIC DNA]</scope>
    <source>
        <strain evidence="1 2">MCC P1</strain>
    </source>
</reference>
<sequence>MEFKVIRIHEGDGQHPNTEYVFLQALTDENLKNLSFHLHSPHDAFIDFPSLPDVEVKKGDFVILYTGLGRYLRATINTGEPLHKVYLEQPTCLWTNLGLSPQQLCLSALEGVLV</sequence>
<keyword evidence="2" id="KW-1185">Reference proteome</keyword>
<dbReference type="AlphaFoldDB" id="A0A3M9MSL6"/>